<evidence type="ECO:0000256" key="1">
    <source>
        <dbReference type="SAM" id="Phobius"/>
    </source>
</evidence>
<keyword evidence="1" id="KW-1133">Transmembrane helix</keyword>
<dbReference type="Pfam" id="PF01145">
    <property type="entry name" value="Band_7"/>
    <property type="match status" value="1"/>
</dbReference>
<evidence type="ECO:0000313" key="4">
    <source>
        <dbReference type="Proteomes" id="UP000034652"/>
    </source>
</evidence>
<keyword evidence="1" id="KW-0812">Transmembrane</keyword>
<protein>
    <submittedName>
        <fullName evidence="3">Band 7 protein</fullName>
    </submittedName>
</protein>
<evidence type="ECO:0000259" key="2">
    <source>
        <dbReference type="Pfam" id="PF01145"/>
    </source>
</evidence>
<dbReference type="Proteomes" id="UP000034652">
    <property type="component" value="Unassembled WGS sequence"/>
</dbReference>
<gene>
    <name evidence="3" type="ORF">UW57_C0002G0018</name>
</gene>
<comment type="caution">
    <text evidence="3">The sequence shown here is derived from an EMBL/GenBank/DDBJ whole genome shotgun (WGS) entry which is preliminary data.</text>
</comment>
<accession>A0A0G1IYT2</accession>
<dbReference type="EMBL" id="LCIV01000002">
    <property type="protein sequence ID" value="KKT64138.1"/>
    <property type="molecule type" value="Genomic_DNA"/>
</dbReference>
<dbReference type="AlphaFoldDB" id="A0A0G1IYT2"/>
<feature type="domain" description="Band 7" evidence="2">
    <location>
        <begin position="339"/>
        <end position="485"/>
    </location>
</feature>
<feature type="transmembrane region" description="Helical" evidence="1">
    <location>
        <begin position="34"/>
        <end position="57"/>
    </location>
</feature>
<reference evidence="3 4" key="1">
    <citation type="journal article" date="2015" name="Nature">
        <title>rRNA introns, odd ribosomes, and small enigmatic genomes across a large radiation of phyla.</title>
        <authorList>
            <person name="Brown C.T."/>
            <person name="Hug L.A."/>
            <person name="Thomas B.C."/>
            <person name="Sharon I."/>
            <person name="Castelle C.J."/>
            <person name="Singh A."/>
            <person name="Wilkins M.J."/>
            <person name="Williams K.H."/>
            <person name="Banfield J.F."/>
        </authorList>
    </citation>
    <scope>NUCLEOTIDE SEQUENCE [LARGE SCALE GENOMIC DNA]</scope>
</reference>
<organism evidence="3 4">
    <name type="scientific">Candidatus Giovannonibacteria bacterium GW2011_GWA1_44_29</name>
    <dbReference type="NCBI Taxonomy" id="1618646"/>
    <lineage>
        <taxon>Bacteria</taxon>
        <taxon>Candidatus Giovannoniibacteriota</taxon>
    </lineage>
</organism>
<dbReference type="InterPro" id="IPR001107">
    <property type="entry name" value="Band_7"/>
</dbReference>
<keyword evidence="1" id="KW-0472">Membrane</keyword>
<evidence type="ECO:0000313" key="3">
    <source>
        <dbReference type="EMBL" id="KKT64138.1"/>
    </source>
</evidence>
<dbReference type="Gene3D" id="3.30.479.30">
    <property type="entry name" value="Band 7 domain"/>
    <property type="match status" value="1"/>
</dbReference>
<dbReference type="STRING" id="1618646.UW57_C0002G0018"/>
<proteinExistence type="predicted"/>
<dbReference type="InterPro" id="IPR036013">
    <property type="entry name" value="Band_7/SPFH_dom_sf"/>
</dbReference>
<sequence length="612" mass="66810">MDDKGKTMPFAAIMLTGIIVLVGGIGIWSFPAWAILILGGIGGGVSAVMTLASFAYVPPNQYASVEWRFPFSPRTEDGHFIATGWQQGMRAKVYGPGWRFIFLVHLFGKITRHDIPEVPEGKFGLVFAKDGEPLPTGKVISELGVSCGNFTDAEAFLTGGGERGYQLSMLSPGKVVINEKVFALEFIDPVEIGTVQETFKDQATGQDKTRLRAEMGIVNSFVGKELGGVGEARRIVAKPPKFQPGKPGHLNFQDAVSFLAGGGQKGIQEELVFTGKWARNPKAFDVKKELAPFVPPGSVGVIISNVGDEPTEEDKEYIGTNKAGESVFILKATAKNKRGILSETKGPGDHFIHPVAYRLILGDVTPRSVLLDGLPEESDKFEKVRIVTSEGFTIPMEAETVYQIPPKDMPKIIAIGRSEEEFEEDIVVPFVDDISKRVCSGKTMLSLIQEREKLRQEIETALKETLETNYPLEVSTFRIKKFDFEGSPDAEARTFINLLARVANAAQEQLTITAEMGVQRKRIELELLRATADNQNIPAVAQLRADAAKLNKEAIDTVKETLSEYIIKLPSDMASKIMGVLSVQPGDPLGSLASWIISLAKKNDLKSLGKGE</sequence>
<name>A0A0G1IYT2_9BACT</name>
<feature type="transmembrane region" description="Helical" evidence="1">
    <location>
        <begin position="7"/>
        <end position="28"/>
    </location>
</feature>